<keyword evidence="2" id="KW-1133">Transmembrane helix</keyword>
<dbReference type="KEGG" id="acru:HHL28_13655"/>
<evidence type="ECO:0000313" key="3">
    <source>
        <dbReference type="EMBL" id="QJE74000.1"/>
    </source>
</evidence>
<feature type="transmembrane region" description="Helical" evidence="2">
    <location>
        <begin position="376"/>
        <end position="400"/>
    </location>
</feature>
<proteinExistence type="predicted"/>
<sequence>MVDKLWKNSETVAANARESALRLLELLGRLGETCAITQQTFVRSFSDICRRAILASETVRSVAKGESRAYLLIPYSQVKALNSHFSEVNNNLKAALNSFNSAMQAGQPVRYEPSNQHLYSSNGNAYNFGESLRQVEQNIDNLFAALAPVLVISRPKSVADFSDALDKISKNVEMSATAARVANEKSSEVAAHIAELETLRSRNLALAEELKLLHEQCDLYKRQIDDLAGKSNAQFSKLENIIERAIVLDADAKALHERMVGFDRKLSSREKEIESGRKTIAEVSQILKATGKEAENLVVQAKEVLGTATAAGLSESFIKEKASLDEKLGRLRKSIYVSIGFLFLSVLIATNSLPFLKEVISLPSVGSATGETNEVLKFISGMAIRIAIMFPSLVLTAFNINQYRQNFLLREQYAYKYTVAASIDGFRKQAPNHDQAMAAAAFEELLFNPITALKSIPQRQNTYISEIIAPITAAAKAAMKKRSDETESSEQENNKAA</sequence>
<keyword evidence="1" id="KW-0175">Coiled coil</keyword>
<gene>
    <name evidence="3" type="ORF">HHL28_13655</name>
</gene>
<keyword evidence="4" id="KW-1185">Reference proteome</keyword>
<feature type="coiled-coil region" evidence="1">
    <location>
        <begin position="196"/>
        <end position="230"/>
    </location>
</feature>
<dbReference type="Proteomes" id="UP000501891">
    <property type="component" value="Chromosome"/>
</dbReference>
<evidence type="ECO:0000256" key="2">
    <source>
        <dbReference type="SAM" id="Phobius"/>
    </source>
</evidence>
<dbReference type="EMBL" id="CP051775">
    <property type="protein sequence ID" value="QJE74000.1"/>
    <property type="molecule type" value="Genomic_DNA"/>
</dbReference>
<accession>A0A858R950</accession>
<dbReference type="AlphaFoldDB" id="A0A858R950"/>
<reference evidence="3" key="1">
    <citation type="submission" date="2020-04" db="EMBL/GenBank/DDBJ databases">
        <title>A desert anoxygenic phototrophic bacterium fixes CO2 using RubisCO under aerobic conditions.</title>
        <authorList>
            <person name="Tang K."/>
        </authorList>
    </citation>
    <scope>NUCLEOTIDE SEQUENCE [LARGE SCALE GENOMIC DNA]</scope>
    <source>
        <strain evidence="3">MIMtkB3</strain>
    </source>
</reference>
<feature type="transmembrane region" description="Helical" evidence="2">
    <location>
        <begin position="335"/>
        <end position="356"/>
    </location>
</feature>
<name>A0A858R950_9PROT</name>
<keyword evidence="2" id="KW-0812">Transmembrane</keyword>
<protein>
    <submittedName>
        <fullName evidence="3">Uncharacterized protein</fullName>
    </submittedName>
</protein>
<organism evidence="3 4">
    <name type="scientific">Aerophototrophica crusticola</name>
    <dbReference type="NCBI Taxonomy" id="1709002"/>
    <lineage>
        <taxon>Bacteria</taxon>
        <taxon>Pseudomonadati</taxon>
        <taxon>Pseudomonadota</taxon>
        <taxon>Alphaproteobacteria</taxon>
        <taxon>Rhodospirillales</taxon>
        <taxon>Rhodospirillaceae</taxon>
        <taxon>Aerophototrophica</taxon>
    </lineage>
</organism>
<evidence type="ECO:0000256" key="1">
    <source>
        <dbReference type="SAM" id="Coils"/>
    </source>
</evidence>
<keyword evidence="2" id="KW-0472">Membrane</keyword>
<evidence type="ECO:0000313" key="4">
    <source>
        <dbReference type="Proteomes" id="UP000501891"/>
    </source>
</evidence>